<dbReference type="EMBL" id="ABDG02000020">
    <property type="protein sequence ID" value="EHK47495.1"/>
    <property type="molecule type" value="Genomic_DNA"/>
</dbReference>
<evidence type="ECO:0000256" key="7">
    <source>
        <dbReference type="SAM" id="MobiDB-lite"/>
    </source>
</evidence>
<dbReference type="GO" id="GO:0004252">
    <property type="term" value="F:serine-type endopeptidase activity"/>
    <property type="evidence" value="ECO:0007669"/>
    <property type="project" value="UniProtKB-UniRule"/>
</dbReference>
<dbReference type="InterPro" id="IPR015500">
    <property type="entry name" value="Peptidase_S8_subtilisin-rel"/>
</dbReference>
<feature type="domain" description="Peptidase S8/S53" evidence="8">
    <location>
        <begin position="609"/>
        <end position="857"/>
    </location>
</feature>
<dbReference type="Pfam" id="PF00082">
    <property type="entry name" value="Peptidase_S8"/>
    <property type="match status" value="1"/>
</dbReference>
<evidence type="ECO:0000259" key="9">
    <source>
        <dbReference type="Pfam" id="PF24476"/>
    </source>
</evidence>
<sequence>LRQLCSLLEARVNRYLTPFEPGDNSRPGDYPRLTQLMQYLRTASLSPLIPLQLIPRCRSMESNGSIRPTPIQFLFNIAEDTVTADAFIASIVPGQGLPDINTMKRMIASAETMIHGLRSFRNFVDGLQSSPSKTPPGSTETQSREASVSIQPFPMFALIQKFRQQTTIAYRAILSHVEYCTDSKPTEHNVLLQLPRWEDISNDESQNMKGNSPTHLFFTICSNKWQLARMSFLLPEHSRSFRKRTLYKALSDSYDDEMDLEFYIPDDYNDAEHTDIRFHVPVRLNGARRYGKSVPSQDDSLWSLIERGYFAKQPGIDLWIDDDSSTIINTNQRKTLAISLVLGLMLSIDCSHNLDVWDPKNIHFLKPIDKDYTPFISIHGNNSASVRNRLSIAGLHSRYTIDEDEENLRPMPQFMLLAKALMQIAWGDCLRSIKVPEGSQSAFMDPWKELRGGVSSYYQKMKCDSEGSRESLPFLEAALGCLNFHKDYQVRLRGAMPSQEIEIAWQVIFDKILLKIDANLVSKGLSKSSSDSATSNNSLAIITEGATKMSLSVPYVSDQTHVKLFDTKQTSNPSAANEFWQLLERFHSSSSRYISEHSTLSEVDLPRRIRIAVLDTGIDFHHSAILEAKEKGRMSPEWCYSWVGDKSNAQDDDNDLHGTNCAYLLHKVAPEADIYIGKVFERNTVRLYEAENIAKAIEYATNVWDVDIISMSFGLMRPKARGDGNKDEERLAMERFNQIVDDIEIAIRNSANLSRIFFAAASNSGKNEPRAFPASYQPWVICVHASEGNGEDGGINPELGNGFNLMTLGMGIELMERECVIKNGKTTIHKYKTVIKSGTSFATPVAAGIAAIVLDLAARVKEINSRAKRKIKRHEEMEKILRLMSTAKGKEDVRGRLHYMAPWLHWENGWEIDETKCRLVWDTIN</sequence>
<evidence type="ECO:0000256" key="5">
    <source>
        <dbReference type="PROSITE-ProRule" id="PRU01240"/>
    </source>
</evidence>
<dbReference type="InterPro" id="IPR023828">
    <property type="entry name" value="Peptidase_S8_Ser-AS"/>
</dbReference>
<evidence type="ECO:0000313" key="10">
    <source>
        <dbReference type="EMBL" id="EHK47495.1"/>
    </source>
</evidence>
<dbReference type="InterPro" id="IPR023827">
    <property type="entry name" value="Peptidase_S8_Asp-AS"/>
</dbReference>
<dbReference type="InterPro" id="IPR050131">
    <property type="entry name" value="Peptidase_S8_subtilisin-like"/>
</dbReference>
<dbReference type="OMA" id="PRWEDIS"/>
<feature type="compositionally biased region" description="Polar residues" evidence="7">
    <location>
        <begin position="127"/>
        <end position="145"/>
    </location>
</feature>
<evidence type="ECO:0000259" key="8">
    <source>
        <dbReference type="Pfam" id="PF00082"/>
    </source>
</evidence>
<evidence type="ECO:0000313" key="11">
    <source>
        <dbReference type="Proteomes" id="UP000005426"/>
    </source>
</evidence>
<dbReference type="CDD" id="cd00306">
    <property type="entry name" value="Peptidases_S8_S53"/>
    <property type="match status" value="1"/>
</dbReference>
<dbReference type="HOGENOM" id="CLU_299968_0_0_1"/>
<feature type="active site" description="Charge relay system" evidence="5">
    <location>
        <position position="657"/>
    </location>
</feature>
<feature type="active site" description="Charge relay system" evidence="5">
    <location>
        <position position="615"/>
    </location>
</feature>
<dbReference type="GO" id="GO:0006508">
    <property type="term" value="P:proteolysis"/>
    <property type="evidence" value="ECO:0007669"/>
    <property type="project" value="UniProtKB-KW"/>
</dbReference>
<gene>
    <name evidence="10" type="ORF">TRIATDRAFT_171988</name>
</gene>
<dbReference type="STRING" id="452589.G9NPM8"/>
<dbReference type="InterPro" id="IPR036852">
    <property type="entry name" value="Peptidase_S8/S53_dom_sf"/>
</dbReference>
<keyword evidence="11" id="KW-1185">Reference proteome</keyword>
<reference evidence="10 11" key="1">
    <citation type="journal article" date="2011" name="Genome Biol.">
        <title>Comparative genome sequence analysis underscores mycoparasitism as the ancestral life style of Trichoderma.</title>
        <authorList>
            <person name="Kubicek C.P."/>
            <person name="Herrera-Estrella A."/>
            <person name="Seidl-Seiboth V."/>
            <person name="Martinez D.A."/>
            <person name="Druzhinina I.S."/>
            <person name="Thon M."/>
            <person name="Zeilinger S."/>
            <person name="Casas-Flores S."/>
            <person name="Horwitz B.A."/>
            <person name="Mukherjee P.K."/>
            <person name="Mukherjee M."/>
            <person name="Kredics L."/>
            <person name="Alcaraz L.D."/>
            <person name="Aerts A."/>
            <person name="Antal Z."/>
            <person name="Atanasova L."/>
            <person name="Cervantes-Badillo M.G."/>
            <person name="Challacombe J."/>
            <person name="Chertkov O."/>
            <person name="McCluskey K."/>
            <person name="Coulpier F."/>
            <person name="Deshpande N."/>
            <person name="von Doehren H."/>
            <person name="Ebbole D.J."/>
            <person name="Esquivel-Naranjo E.U."/>
            <person name="Fekete E."/>
            <person name="Flipphi M."/>
            <person name="Glaser F."/>
            <person name="Gomez-Rodriguez E.Y."/>
            <person name="Gruber S."/>
            <person name="Han C."/>
            <person name="Henrissat B."/>
            <person name="Hermosa R."/>
            <person name="Hernandez-Onate M."/>
            <person name="Karaffa L."/>
            <person name="Kosti I."/>
            <person name="Le Crom S."/>
            <person name="Lindquist E."/>
            <person name="Lucas S."/>
            <person name="Luebeck M."/>
            <person name="Luebeck P.S."/>
            <person name="Margeot A."/>
            <person name="Metz B."/>
            <person name="Misra M."/>
            <person name="Nevalainen H."/>
            <person name="Omann M."/>
            <person name="Packer N."/>
            <person name="Perrone G."/>
            <person name="Uresti-Rivera E.E."/>
            <person name="Salamov A."/>
            <person name="Schmoll M."/>
            <person name="Seiboth B."/>
            <person name="Shapiro H."/>
            <person name="Sukno S."/>
            <person name="Tamayo-Ramos J.A."/>
            <person name="Tisch D."/>
            <person name="Wiest A."/>
            <person name="Wilkinson H.H."/>
            <person name="Zhang M."/>
            <person name="Coutinho P.M."/>
            <person name="Kenerley C.M."/>
            <person name="Monte E."/>
            <person name="Baker S.E."/>
            <person name="Grigoriev I.V."/>
        </authorList>
    </citation>
    <scope>NUCLEOTIDE SEQUENCE [LARGE SCALE GENOMIC DNA]</scope>
    <source>
        <strain evidence="11">ATCC 20476 / IMI 206040</strain>
    </source>
</reference>
<feature type="non-terminal residue" evidence="10">
    <location>
        <position position="1"/>
    </location>
</feature>
<keyword evidence="2 5" id="KW-0645">Protease</keyword>
<comment type="similarity">
    <text evidence="1 5 6">Belongs to the peptidase S8 family.</text>
</comment>
<keyword evidence="3 5" id="KW-0378">Hydrolase</keyword>
<comment type="caution">
    <text evidence="10">The sequence shown here is derived from an EMBL/GenBank/DDBJ whole genome shotgun (WGS) entry which is preliminary data.</text>
</comment>
<dbReference type="OrthoDB" id="206201at2759"/>
<protein>
    <submittedName>
        <fullName evidence="10">Uncharacterized protein</fullName>
    </submittedName>
</protein>
<dbReference type="PANTHER" id="PTHR43806:SF11">
    <property type="entry name" value="CEREVISIN-RELATED"/>
    <property type="match status" value="1"/>
</dbReference>
<dbReference type="PROSITE" id="PS51892">
    <property type="entry name" value="SUBTILASE"/>
    <property type="match status" value="1"/>
</dbReference>
<dbReference type="Proteomes" id="UP000005426">
    <property type="component" value="Unassembled WGS sequence"/>
</dbReference>
<dbReference type="Pfam" id="PF24476">
    <property type="entry name" value="DUF7580"/>
    <property type="match status" value="1"/>
</dbReference>
<dbReference type="Gene3D" id="3.40.50.200">
    <property type="entry name" value="Peptidase S8/S53 domain"/>
    <property type="match status" value="1"/>
</dbReference>
<dbReference type="InterPro" id="IPR056002">
    <property type="entry name" value="DUF7580"/>
</dbReference>
<accession>G9NPM8</accession>
<feature type="region of interest" description="Disordered" evidence="7">
    <location>
        <begin position="125"/>
        <end position="145"/>
    </location>
</feature>
<dbReference type="PANTHER" id="PTHR43806">
    <property type="entry name" value="PEPTIDASE S8"/>
    <property type="match status" value="1"/>
</dbReference>
<feature type="non-terminal residue" evidence="10">
    <location>
        <position position="925"/>
    </location>
</feature>
<organism evidence="10 11">
    <name type="scientific">Hypocrea atroviridis (strain ATCC 20476 / IMI 206040)</name>
    <name type="common">Trichoderma atroviride</name>
    <dbReference type="NCBI Taxonomy" id="452589"/>
    <lineage>
        <taxon>Eukaryota</taxon>
        <taxon>Fungi</taxon>
        <taxon>Dikarya</taxon>
        <taxon>Ascomycota</taxon>
        <taxon>Pezizomycotina</taxon>
        <taxon>Sordariomycetes</taxon>
        <taxon>Hypocreomycetidae</taxon>
        <taxon>Hypocreales</taxon>
        <taxon>Hypocreaceae</taxon>
        <taxon>Trichoderma</taxon>
    </lineage>
</organism>
<evidence type="ECO:0000256" key="1">
    <source>
        <dbReference type="ARBA" id="ARBA00011073"/>
    </source>
</evidence>
<feature type="domain" description="DUF7580" evidence="9">
    <location>
        <begin position="159"/>
        <end position="521"/>
    </location>
</feature>
<proteinExistence type="inferred from homology"/>
<dbReference type="SUPFAM" id="SSF52743">
    <property type="entry name" value="Subtilisin-like"/>
    <property type="match status" value="1"/>
</dbReference>
<feature type="active site" description="Charge relay system" evidence="5">
    <location>
        <position position="840"/>
    </location>
</feature>
<keyword evidence="4 5" id="KW-0720">Serine protease</keyword>
<dbReference type="PRINTS" id="PR00723">
    <property type="entry name" value="SUBTILISIN"/>
</dbReference>
<evidence type="ECO:0000256" key="4">
    <source>
        <dbReference type="ARBA" id="ARBA00022825"/>
    </source>
</evidence>
<dbReference type="InterPro" id="IPR000209">
    <property type="entry name" value="Peptidase_S8/S53_dom"/>
</dbReference>
<evidence type="ECO:0000256" key="2">
    <source>
        <dbReference type="ARBA" id="ARBA00022670"/>
    </source>
</evidence>
<dbReference type="PROSITE" id="PS00136">
    <property type="entry name" value="SUBTILASE_ASP"/>
    <property type="match status" value="1"/>
</dbReference>
<name>G9NPM8_HYPAI</name>
<dbReference type="AlphaFoldDB" id="G9NPM8"/>
<evidence type="ECO:0000256" key="6">
    <source>
        <dbReference type="RuleBase" id="RU003355"/>
    </source>
</evidence>
<evidence type="ECO:0000256" key="3">
    <source>
        <dbReference type="ARBA" id="ARBA00022801"/>
    </source>
</evidence>
<dbReference type="PROSITE" id="PS00138">
    <property type="entry name" value="SUBTILASE_SER"/>
    <property type="match status" value="1"/>
</dbReference>